<reference evidence="1 2" key="1">
    <citation type="submission" date="2019-07" db="EMBL/GenBank/DDBJ databases">
        <title>Whole genome shotgun sequence of Methylobacterium gnaphalii NBRC 107716.</title>
        <authorList>
            <person name="Hosoyama A."/>
            <person name="Uohara A."/>
            <person name="Ohji S."/>
            <person name="Ichikawa N."/>
        </authorList>
    </citation>
    <scope>NUCLEOTIDE SEQUENCE [LARGE SCALE GENOMIC DNA]</scope>
    <source>
        <strain evidence="1 2">NBRC 107716</strain>
    </source>
</reference>
<dbReference type="EMBL" id="BJZV01000044">
    <property type="protein sequence ID" value="GEP12481.1"/>
    <property type="molecule type" value="Genomic_DNA"/>
</dbReference>
<gene>
    <name evidence="1" type="ORF">MGN01_43260</name>
</gene>
<dbReference type="AlphaFoldDB" id="A0A512JR95"/>
<name>A0A512JR95_9HYPH</name>
<comment type="caution">
    <text evidence="1">The sequence shown here is derived from an EMBL/GenBank/DDBJ whole genome shotgun (WGS) entry which is preliminary data.</text>
</comment>
<organism evidence="1 2">
    <name type="scientific">Methylobacterium gnaphalii</name>
    <dbReference type="NCBI Taxonomy" id="1010610"/>
    <lineage>
        <taxon>Bacteria</taxon>
        <taxon>Pseudomonadati</taxon>
        <taxon>Pseudomonadota</taxon>
        <taxon>Alphaproteobacteria</taxon>
        <taxon>Hyphomicrobiales</taxon>
        <taxon>Methylobacteriaceae</taxon>
        <taxon>Methylobacterium</taxon>
    </lineage>
</organism>
<accession>A0A512JR95</accession>
<sequence>MNERVRASLNPLTRSGEQKVAGMARPVFYRISKCTDGRFDIDIVRADDDSLSRRGLKNLAEVYAALDDLRALMAVCGATIKQAPEQDGDTALTA</sequence>
<proteinExistence type="predicted"/>
<protein>
    <submittedName>
        <fullName evidence="1">Uncharacterized protein</fullName>
    </submittedName>
</protein>
<keyword evidence="2" id="KW-1185">Reference proteome</keyword>
<dbReference type="Proteomes" id="UP000321750">
    <property type="component" value="Unassembled WGS sequence"/>
</dbReference>
<evidence type="ECO:0000313" key="1">
    <source>
        <dbReference type="EMBL" id="GEP12481.1"/>
    </source>
</evidence>
<evidence type="ECO:0000313" key="2">
    <source>
        <dbReference type="Proteomes" id="UP000321750"/>
    </source>
</evidence>